<evidence type="ECO:0000256" key="6">
    <source>
        <dbReference type="ARBA" id="ARBA00023136"/>
    </source>
</evidence>
<accession>A0A9E3ZVJ2</accession>
<feature type="transmembrane region" description="Helical" evidence="7">
    <location>
        <begin position="199"/>
        <end position="217"/>
    </location>
</feature>
<dbReference type="CDD" id="cd06261">
    <property type="entry name" value="TM_PBP2"/>
    <property type="match status" value="1"/>
</dbReference>
<evidence type="ECO:0000313" key="9">
    <source>
        <dbReference type="EMBL" id="MCC9273832.1"/>
    </source>
</evidence>
<feature type="transmembrane region" description="Helical" evidence="7">
    <location>
        <begin position="27"/>
        <end position="51"/>
    </location>
</feature>
<keyword evidence="4 7" id="KW-0812">Transmembrane</keyword>
<organism evidence="9 10">
    <name type="scientific">Enterococcus aquimarinus</name>
    <dbReference type="NCBI Taxonomy" id="328396"/>
    <lineage>
        <taxon>Bacteria</taxon>
        <taxon>Bacillati</taxon>
        <taxon>Bacillota</taxon>
        <taxon>Bacilli</taxon>
        <taxon>Lactobacillales</taxon>
        <taxon>Enterococcaceae</taxon>
        <taxon>Enterococcus</taxon>
    </lineage>
</organism>
<dbReference type="PANTHER" id="PTHR30450:SF1">
    <property type="entry name" value="D-METHIONINE TRANSPORT SYSTEM PERMEASE PROTEIN METI-RELATED"/>
    <property type="match status" value="1"/>
</dbReference>
<dbReference type="PROSITE" id="PS50928">
    <property type="entry name" value="ABC_TM1"/>
    <property type="match status" value="1"/>
</dbReference>
<comment type="similarity">
    <text evidence="7">Belongs to the binding-protein-dependent transport system permease family.</text>
</comment>
<gene>
    <name evidence="9" type="ORF">K8V42_06030</name>
</gene>
<comment type="subcellular location">
    <subcellularLocation>
        <location evidence="1 7">Cell membrane</location>
        <topology evidence="1 7">Multi-pass membrane protein</topology>
    </subcellularLocation>
</comment>
<evidence type="ECO:0000313" key="10">
    <source>
        <dbReference type="Proteomes" id="UP000813384"/>
    </source>
</evidence>
<proteinExistence type="inferred from homology"/>
<dbReference type="GO" id="GO:0048473">
    <property type="term" value="P:D-methionine transmembrane transport"/>
    <property type="evidence" value="ECO:0007669"/>
    <property type="project" value="TreeGrafter"/>
</dbReference>
<evidence type="ECO:0000256" key="5">
    <source>
        <dbReference type="ARBA" id="ARBA00022989"/>
    </source>
</evidence>
<dbReference type="InterPro" id="IPR051322">
    <property type="entry name" value="AA_ABC_Transporter_Permease"/>
</dbReference>
<dbReference type="Proteomes" id="UP000813384">
    <property type="component" value="Unassembled WGS sequence"/>
</dbReference>
<dbReference type="Gene3D" id="1.10.3720.10">
    <property type="entry name" value="MetI-like"/>
    <property type="match status" value="1"/>
</dbReference>
<dbReference type="PANTHER" id="PTHR30450">
    <property type="entry name" value="ABC TRANSPORTER PERMEASE"/>
    <property type="match status" value="1"/>
</dbReference>
<evidence type="ECO:0000259" key="8">
    <source>
        <dbReference type="PROSITE" id="PS50928"/>
    </source>
</evidence>
<evidence type="ECO:0000256" key="1">
    <source>
        <dbReference type="ARBA" id="ARBA00004651"/>
    </source>
</evidence>
<evidence type="ECO:0000256" key="7">
    <source>
        <dbReference type="RuleBase" id="RU363032"/>
    </source>
</evidence>
<name>A0A9E3ZVJ2_9ENTE</name>
<dbReference type="AlphaFoldDB" id="A0A9E3ZVJ2"/>
<evidence type="ECO:0000256" key="3">
    <source>
        <dbReference type="ARBA" id="ARBA00022475"/>
    </source>
</evidence>
<dbReference type="InterPro" id="IPR000515">
    <property type="entry name" value="MetI-like"/>
</dbReference>
<evidence type="ECO:0000256" key="2">
    <source>
        <dbReference type="ARBA" id="ARBA00022448"/>
    </source>
</evidence>
<dbReference type="GO" id="GO:0005886">
    <property type="term" value="C:plasma membrane"/>
    <property type="evidence" value="ECO:0007669"/>
    <property type="project" value="UniProtKB-SubCell"/>
</dbReference>
<reference evidence="9" key="2">
    <citation type="submission" date="2021-11" db="EMBL/GenBank/DDBJ databases">
        <authorList>
            <person name="Gilroy R."/>
        </authorList>
    </citation>
    <scope>NUCLEOTIDE SEQUENCE</scope>
    <source>
        <strain evidence="9">150</strain>
    </source>
</reference>
<dbReference type="EMBL" id="JAJJVO010000093">
    <property type="protein sequence ID" value="MCC9273832.1"/>
    <property type="molecule type" value="Genomic_DNA"/>
</dbReference>
<evidence type="ECO:0000256" key="4">
    <source>
        <dbReference type="ARBA" id="ARBA00022692"/>
    </source>
</evidence>
<keyword evidence="5 7" id="KW-1133">Transmembrane helix</keyword>
<keyword evidence="6 7" id="KW-0472">Membrane</keyword>
<dbReference type="InterPro" id="IPR035906">
    <property type="entry name" value="MetI-like_sf"/>
</dbReference>
<protein>
    <submittedName>
        <fullName evidence="9">ABC transporter permease</fullName>
    </submittedName>
</protein>
<feature type="transmembrane region" description="Helical" evidence="7">
    <location>
        <begin position="72"/>
        <end position="92"/>
    </location>
</feature>
<sequence length="228" mass="24931">MNDFVQQYFPGVYELRFELLEAIGQTIIMVTSSAFIAFIIGLLLGVMSVVMGPKGILENLWIYNIIDKSINLFRSIPFIILIAALIPLTRLISGTSIGTTGAIFPLVVGITPFFTRQVEAALSEVDKGLVEAAEVMGFSPFEIIIYVYLRESRASLVRATTITLVNLIGLSAISGVVGAGGLGNFAILRGFQRNRLDVVYVSIFLILILVLVIELIGKNLIKNIKSIY</sequence>
<feature type="domain" description="ABC transmembrane type-1" evidence="8">
    <location>
        <begin position="23"/>
        <end position="217"/>
    </location>
</feature>
<feature type="transmembrane region" description="Helical" evidence="7">
    <location>
        <begin position="161"/>
        <end position="187"/>
    </location>
</feature>
<comment type="caution">
    <text evidence="9">The sequence shown here is derived from an EMBL/GenBank/DDBJ whole genome shotgun (WGS) entry which is preliminary data.</text>
</comment>
<dbReference type="SUPFAM" id="SSF161098">
    <property type="entry name" value="MetI-like"/>
    <property type="match status" value="1"/>
</dbReference>
<dbReference type="Pfam" id="PF00528">
    <property type="entry name" value="BPD_transp_1"/>
    <property type="match status" value="1"/>
</dbReference>
<keyword evidence="3" id="KW-1003">Cell membrane</keyword>
<keyword evidence="2 7" id="KW-0813">Transport</keyword>
<reference evidence="9" key="1">
    <citation type="journal article" date="2021" name="PeerJ">
        <title>Extensive microbial diversity within the chicken gut microbiome revealed by metagenomics and culture.</title>
        <authorList>
            <person name="Gilroy R."/>
            <person name="Ravi A."/>
            <person name="Getino M."/>
            <person name="Pursley I."/>
            <person name="Horton D.L."/>
            <person name="Alikhan N.F."/>
            <person name="Baker D."/>
            <person name="Gharbi K."/>
            <person name="Hall N."/>
            <person name="Watson M."/>
            <person name="Adriaenssens E.M."/>
            <person name="Foster-Nyarko E."/>
            <person name="Jarju S."/>
            <person name="Secka A."/>
            <person name="Antonio M."/>
            <person name="Oren A."/>
            <person name="Chaudhuri R.R."/>
            <person name="La Ragione R."/>
            <person name="Hildebrand F."/>
            <person name="Pallen M.J."/>
        </authorList>
    </citation>
    <scope>NUCLEOTIDE SEQUENCE</scope>
    <source>
        <strain evidence="9">150</strain>
    </source>
</reference>